<dbReference type="SUPFAM" id="SSF51658">
    <property type="entry name" value="Xylose isomerase-like"/>
    <property type="match status" value="1"/>
</dbReference>
<feature type="compositionally biased region" description="Low complexity" evidence="1">
    <location>
        <begin position="371"/>
        <end position="381"/>
    </location>
</feature>
<dbReference type="Pfam" id="PF05114">
    <property type="entry name" value="MbnB_TglH_ChrH"/>
    <property type="match status" value="1"/>
</dbReference>
<dbReference type="RefSeq" id="WP_069778133.1">
    <property type="nucleotide sequence ID" value="NZ_CP017248.1"/>
</dbReference>
<feature type="compositionally biased region" description="Gly residues" evidence="1">
    <location>
        <begin position="317"/>
        <end position="327"/>
    </location>
</feature>
<evidence type="ECO:0000259" key="2">
    <source>
        <dbReference type="Pfam" id="PF26136"/>
    </source>
</evidence>
<evidence type="ECO:0000256" key="1">
    <source>
        <dbReference type="SAM" id="MobiDB-lite"/>
    </source>
</evidence>
<proteinExistence type="predicted"/>
<protein>
    <recommendedName>
        <fullName evidence="2">SCO6045-like C-terminal domain-containing protein</fullName>
    </recommendedName>
</protein>
<dbReference type="InterPro" id="IPR007801">
    <property type="entry name" value="MbnB/TglH/ChrH"/>
</dbReference>
<name>A0A1D7Y804_9ACTN</name>
<dbReference type="PANTHER" id="PTHR42194:SF1">
    <property type="entry name" value="UPF0276 PROTEIN HI_1600"/>
    <property type="match status" value="1"/>
</dbReference>
<dbReference type="NCBIfam" id="NF003818">
    <property type="entry name" value="PRK05409.1"/>
    <property type="match status" value="1"/>
</dbReference>
<dbReference type="Pfam" id="PF26136">
    <property type="entry name" value="SCO6045_C"/>
    <property type="match status" value="1"/>
</dbReference>
<gene>
    <name evidence="3" type="ORF">BFF78_10930</name>
</gene>
<sequence>MRRLGTGIGWRPEIADTVERMPGVDWVEVVAENVCPGHLPPSLLRLRERGVTVIPHGVSLGLGGADRPDEGRLTALAERAEALGSPLATEHIAFVRAGGPLTASPRLEAGHLLPVPRTRDALDVLCENVRIAQDALPVPLALENVAALFSWPGEELTEGQFLSELVERTGVRLLIDVANLHTNHVNRGEDPAEALAALPVEAIAYVHVAGGFERDGVWHDSHAHAVPRPVIDILTDLASHTEPPGVLLERDENFPEPAELEQELKLIGDAVAAGRERADGGAGAGAGSAGGAARTGAGPANGATGAGADPANRATGAGAGPAGGATGAGADPANGGASAGADPASRATGAGASPANRATGAGADPAEEAARAGADPANGGASSDASPASRATGAGAGPAEEAARAGADPANGAASAGADPAGEAASTDASPAGEAARAGASPANGAASSDASPANGAASSDASPARGAASAGAGPAGGGVAGAARADAGVRERLGVAQAAVLSSLVAGTPVPEGFDRVRMGVQARALAAKRADVVAKVAPELPVILGERYRVAFLEYARERPMGAGYRRDALDFAGHLLRAGSPQDTAARRELREWWLDRAGPAPRSEARMARAVRRVLLRRG</sequence>
<organism evidence="3 4">
    <name type="scientific">Streptomyces fodineus</name>
    <dbReference type="NCBI Taxonomy" id="1904616"/>
    <lineage>
        <taxon>Bacteria</taxon>
        <taxon>Bacillati</taxon>
        <taxon>Actinomycetota</taxon>
        <taxon>Actinomycetes</taxon>
        <taxon>Kitasatosporales</taxon>
        <taxon>Streptomycetaceae</taxon>
        <taxon>Streptomyces</taxon>
    </lineage>
</organism>
<dbReference type="AlphaFoldDB" id="A0A1D7Y804"/>
<feature type="compositionally biased region" description="Gly residues" evidence="1">
    <location>
        <begin position="280"/>
        <end position="290"/>
    </location>
</feature>
<dbReference type="Proteomes" id="UP000094960">
    <property type="component" value="Chromosome"/>
</dbReference>
<feature type="compositionally biased region" description="Low complexity" evidence="1">
    <location>
        <begin position="291"/>
        <end position="316"/>
    </location>
</feature>
<dbReference type="PANTHER" id="PTHR42194">
    <property type="entry name" value="UPF0276 PROTEIN HI_1600"/>
    <property type="match status" value="1"/>
</dbReference>
<evidence type="ECO:0000313" key="4">
    <source>
        <dbReference type="Proteomes" id="UP000094960"/>
    </source>
</evidence>
<dbReference type="KEGG" id="spun:BFF78_10930"/>
<feature type="region of interest" description="Disordered" evidence="1">
    <location>
        <begin position="277"/>
        <end position="482"/>
    </location>
</feature>
<feature type="domain" description="SCO6045-like C-terminal" evidence="2">
    <location>
        <begin position="497"/>
        <end position="579"/>
    </location>
</feature>
<dbReference type="InterPro" id="IPR058711">
    <property type="entry name" value="SCO6045-like_C"/>
</dbReference>
<reference evidence="4" key="1">
    <citation type="submission" date="2016-09" db="EMBL/GenBank/DDBJ databases">
        <title>Streptomyces puniciscabiei strain:TW1S1 Genome sequencing and assembly.</title>
        <authorList>
            <person name="Kim M.-K."/>
            <person name="Kim S.B."/>
        </authorList>
    </citation>
    <scope>NUCLEOTIDE SEQUENCE [LARGE SCALE GENOMIC DNA]</scope>
    <source>
        <strain evidence="4">TW1S1</strain>
    </source>
</reference>
<keyword evidence="4" id="KW-1185">Reference proteome</keyword>
<feature type="compositionally biased region" description="Low complexity" evidence="1">
    <location>
        <begin position="328"/>
        <end position="347"/>
    </location>
</feature>
<accession>A0A1D7Y804</accession>
<dbReference type="Gene3D" id="3.20.20.150">
    <property type="entry name" value="Divalent-metal-dependent TIM barrel enzymes"/>
    <property type="match status" value="1"/>
</dbReference>
<feature type="compositionally biased region" description="Low complexity" evidence="1">
    <location>
        <begin position="390"/>
        <end position="473"/>
    </location>
</feature>
<dbReference type="EMBL" id="CP017248">
    <property type="protein sequence ID" value="AOR31489.1"/>
    <property type="molecule type" value="Genomic_DNA"/>
</dbReference>
<dbReference type="InterPro" id="IPR036237">
    <property type="entry name" value="Xyl_isomerase-like_sf"/>
</dbReference>
<evidence type="ECO:0000313" key="3">
    <source>
        <dbReference type="EMBL" id="AOR31489.1"/>
    </source>
</evidence>